<comment type="cofactor">
    <cofactor evidence="1">
        <name>Zn(2+)</name>
        <dbReference type="ChEBI" id="CHEBI:29105"/>
    </cofactor>
</comment>
<comment type="caution">
    <text evidence="7">The sequence shown here is derived from an EMBL/GenBank/DDBJ whole genome shotgun (WGS) entry which is preliminary data.</text>
</comment>
<dbReference type="SMART" id="SM00849">
    <property type="entry name" value="Lactamase_B"/>
    <property type="match status" value="1"/>
</dbReference>
<keyword evidence="3" id="KW-0479">Metal-binding</keyword>
<dbReference type="SUPFAM" id="SSF56281">
    <property type="entry name" value="Metallo-hydrolase/oxidoreductase"/>
    <property type="match status" value="1"/>
</dbReference>
<dbReference type="EMBL" id="VANS01000006">
    <property type="protein sequence ID" value="TMM50631.1"/>
    <property type="molecule type" value="Genomic_DNA"/>
</dbReference>
<proteinExistence type="inferred from homology"/>
<dbReference type="PANTHER" id="PTHR42978">
    <property type="entry name" value="QUORUM-QUENCHING LACTONASE YTNP-RELATED-RELATED"/>
    <property type="match status" value="1"/>
</dbReference>
<dbReference type="Proteomes" id="UP000309550">
    <property type="component" value="Unassembled WGS sequence"/>
</dbReference>
<keyword evidence="4 7" id="KW-0378">Hydrolase</keyword>
<dbReference type="AlphaFoldDB" id="A0A5S3PB03"/>
<accession>A0A5S3PB03</accession>
<dbReference type="OrthoDB" id="9773738at2"/>
<evidence type="ECO:0000259" key="6">
    <source>
        <dbReference type="SMART" id="SM00849"/>
    </source>
</evidence>
<evidence type="ECO:0000313" key="8">
    <source>
        <dbReference type="Proteomes" id="UP000309550"/>
    </source>
</evidence>
<evidence type="ECO:0000256" key="2">
    <source>
        <dbReference type="ARBA" id="ARBA00007749"/>
    </source>
</evidence>
<evidence type="ECO:0000256" key="1">
    <source>
        <dbReference type="ARBA" id="ARBA00001947"/>
    </source>
</evidence>
<gene>
    <name evidence="7" type="ORF">FDT80_17405</name>
</gene>
<protein>
    <submittedName>
        <fullName evidence="7">MBL fold metallo-hydrolase</fullName>
    </submittedName>
</protein>
<name>A0A5S3PB03_9RHOB</name>
<evidence type="ECO:0000256" key="4">
    <source>
        <dbReference type="ARBA" id="ARBA00022801"/>
    </source>
</evidence>
<dbReference type="GO" id="GO:0016787">
    <property type="term" value="F:hydrolase activity"/>
    <property type="evidence" value="ECO:0007669"/>
    <property type="project" value="UniProtKB-KW"/>
</dbReference>
<evidence type="ECO:0000256" key="5">
    <source>
        <dbReference type="ARBA" id="ARBA00022833"/>
    </source>
</evidence>
<dbReference type="InterPro" id="IPR036866">
    <property type="entry name" value="RibonucZ/Hydroxyglut_hydro"/>
</dbReference>
<comment type="similarity">
    <text evidence="2">Belongs to the metallo-beta-lactamase superfamily.</text>
</comment>
<dbReference type="RefSeq" id="WP_138663607.1">
    <property type="nucleotide sequence ID" value="NZ_VANS01000006.1"/>
</dbReference>
<organism evidence="7 8">
    <name type="scientific">Sulfitobacter sabulilitoris</name>
    <dbReference type="NCBI Taxonomy" id="2562655"/>
    <lineage>
        <taxon>Bacteria</taxon>
        <taxon>Pseudomonadati</taxon>
        <taxon>Pseudomonadota</taxon>
        <taxon>Alphaproteobacteria</taxon>
        <taxon>Rhodobacterales</taxon>
        <taxon>Roseobacteraceae</taxon>
        <taxon>Sulfitobacter</taxon>
    </lineage>
</organism>
<keyword evidence="8" id="KW-1185">Reference proteome</keyword>
<dbReference type="InterPro" id="IPR051013">
    <property type="entry name" value="MBL_superfamily_lactonases"/>
</dbReference>
<dbReference type="Gene3D" id="3.60.15.10">
    <property type="entry name" value="Ribonuclease Z/Hydroxyacylglutathione hydrolase-like"/>
    <property type="match status" value="1"/>
</dbReference>
<sequence>MQPLLQGRPVRLAVMDYGLFEVHAGPRTIGICGFVIQTDAQETVLIDSGFPAKYAQDAEAATAEDSLGSFGRVLSLTEENLPDGQLARLGLARADVDLMIQSHTHIDHVGGLAEFAGVPILIAEAERALPRPLYWSGQQAMEWPDRDYRLVTEDMKLGPGFDVLLCPGHAPGQLAFMIELPQTGAVLLTSDAISRASEVDEKFAGSWDEALAIHHGARLMDMAAQRRAMVIYGHSPEQWPTLRKAPEWYR</sequence>
<keyword evidence="5" id="KW-0862">Zinc</keyword>
<evidence type="ECO:0000313" key="7">
    <source>
        <dbReference type="EMBL" id="TMM50631.1"/>
    </source>
</evidence>
<reference evidence="7 8" key="1">
    <citation type="submission" date="2019-05" db="EMBL/GenBank/DDBJ databases">
        <title>Sulfitobacter sabulilitoris sp. nov., isolated from a marine sand.</title>
        <authorList>
            <person name="Yoon J.-H."/>
        </authorList>
    </citation>
    <scope>NUCLEOTIDE SEQUENCE [LARGE SCALE GENOMIC DNA]</scope>
    <source>
        <strain evidence="7 8">HSMS-29</strain>
    </source>
</reference>
<dbReference type="PANTHER" id="PTHR42978:SF2">
    <property type="entry name" value="102 KBASES UNSTABLE REGION: FROM 1 TO 119443"/>
    <property type="match status" value="1"/>
</dbReference>
<dbReference type="InterPro" id="IPR001279">
    <property type="entry name" value="Metallo-B-lactamas"/>
</dbReference>
<feature type="domain" description="Metallo-beta-lactamase" evidence="6">
    <location>
        <begin position="30"/>
        <end position="234"/>
    </location>
</feature>
<evidence type="ECO:0000256" key="3">
    <source>
        <dbReference type="ARBA" id="ARBA00022723"/>
    </source>
</evidence>
<dbReference type="GO" id="GO:0046872">
    <property type="term" value="F:metal ion binding"/>
    <property type="evidence" value="ECO:0007669"/>
    <property type="project" value="UniProtKB-KW"/>
</dbReference>
<dbReference type="Pfam" id="PF00753">
    <property type="entry name" value="Lactamase_B"/>
    <property type="match status" value="1"/>
</dbReference>